<reference evidence="2" key="1">
    <citation type="submission" date="2014-11" db="EMBL/GenBank/DDBJ databases">
        <authorList>
            <person name="Amaro Gonzalez C."/>
        </authorList>
    </citation>
    <scope>NUCLEOTIDE SEQUENCE</scope>
</reference>
<feature type="compositionally biased region" description="Low complexity" evidence="1">
    <location>
        <begin position="38"/>
        <end position="64"/>
    </location>
</feature>
<evidence type="ECO:0000256" key="1">
    <source>
        <dbReference type="SAM" id="MobiDB-lite"/>
    </source>
</evidence>
<feature type="region of interest" description="Disordered" evidence="1">
    <location>
        <begin position="33"/>
        <end position="64"/>
    </location>
</feature>
<sequence>MSVIHVSEENVHEHHQRFPENMKRLLIVPCADQTSKHSVTSSSVTPGWVTTTKHSVTSSSEHQG</sequence>
<evidence type="ECO:0000313" key="2">
    <source>
        <dbReference type="EMBL" id="JAH08778.1"/>
    </source>
</evidence>
<name>A0A0E9PY52_ANGAN</name>
<reference evidence="2" key="2">
    <citation type="journal article" date="2015" name="Fish Shellfish Immunol.">
        <title>Early steps in the European eel (Anguilla anguilla)-Vibrio vulnificus interaction in the gills: Role of the RtxA13 toxin.</title>
        <authorList>
            <person name="Callol A."/>
            <person name="Pajuelo D."/>
            <person name="Ebbesson L."/>
            <person name="Teles M."/>
            <person name="MacKenzie S."/>
            <person name="Amaro C."/>
        </authorList>
    </citation>
    <scope>NUCLEOTIDE SEQUENCE</scope>
</reference>
<dbReference type="EMBL" id="GBXM01099799">
    <property type="protein sequence ID" value="JAH08778.1"/>
    <property type="molecule type" value="Transcribed_RNA"/>
</dbReference>
<organism evidence="2">
    <name type="scientific">Anguilla anguilla</name>
    <name type="common">European freshwater eel</name>
    <name type="synonym">Muraena anguilla</name>
    <dbReference type="NCBI Taxonomy" id="7936"/>
    <lineage>
        <taxon>Eukaryota</taxon>
        <taxon>Metazoa</taxon>
        <taxon>Chordata</taxon>
        <taxon>Craniata</taxon>
        <taxon>Vertebrata</taxon>
        <taxon>Euteleostomi</taxon>
        <taxon>Actinopterygii</taxon>
        <taxon>Neopterygii</taxon>
        <taxon>Teleostei</taxon>
        <taxon>Anguilliformes</taxon>
        <taxon>Anguillidae</taxon>
        <taxon>Anguilla</taxon>
    </lineage>
</organism>
<protein>
    <submittedName>
        <fullName evidence="2">Uncharacterized protein</fullName>
    </submittedName>
</protein>
<dbReference type="AlphaFoldDB" id="A0A0E9PY52"/>
<accession>A0A0E9PY52</accession>
<proteinExistence type="predicted"/>